<dbReference type="SMART" id="SM00220">
    <property type="entry name" value="S_TKc"/>
    <property type="match status" value="1"/>
</dbReference>
<name>A0A914NIY9_MELIC</name>
<dbReference type="GO" id="GO:0004674">
    <property type="term" value="F:protein serine/threonine kinase activity"/>
    <property type="evidence" value="ECO:0007669"/>
    <property type="project" value="TreeGrafter"/>
</dbReference>
<dbReference type="PANTHER" id="PTHR44167">
    <property type="entry name" value="OVARIAN-SPECIFIC SERINE/THREONINE-PROTEIN KINASE LOK-RELATED"/>
    <property type="match status" value="1"/>
</dbReference>
<dbReference type="SUPFAM" id="SSF56112">
    <property type="entry name" value="Protein kinase-like (PK-like)"/>
    <property type="match status" value="1"/>
</dbReference>
<evidence type="ECO:0000313" key="2">
    <source>
        <dbReference type="Proteomes" id="UP000887563"/>
    </source>
</evidence>
<evidence type="ECO:0000313" key="3">
    <source>
        <dbReference type="WBParaSite" id="Minc3s06921g40491"/>
    </source>
</evidence>
<dbReference type="PROSITE" id="PS50011">
    <property type="entry name" value="PROTEIN_KINASE_DOM"/>
    <property type="match status" value="1"/>
</dbReference>
<dbReference type="GO" id="GO:0044773">
    <property type="term" value="P:mitotic DNA damage checkpoint signaling"/>
    <property type="evidence" value="ECO:0007669"/>
    <property type="project" value="TreeGrafter"/>
</dbReference>
<protein>
    <submittedName>
        <fullName evidence="3">Protein kinase domain-containing protein</fullName>
    </submittedName>
</protein>
<dbReference type="PANTHER" id="PTHR44167:SF24">
    <property type="entry name" value="SERINE_THREONINE-PROTEIN KINASE CHK2"/>
    <property type="match status" value="1"/>
</dbReference>
<accession>A0A914NIY9</accession>
<proteinExistence type="predicted"/>
<dbReference type="InterPro" id="IPR011009">
    <property type="entry name" value="Kinase-like_dom_sf"/>
</dbReference>
<keyword evidence="2" id="KW-1185">Reference proteome</keyword>
<dbReference type="Pfam" id="PF00069">
    <property type="entry name" value="Pkinase"/>
    <property type="match status" value="1"/>
</dbReference>
<dbReference type="AlphaFoldDB" id="A0A914NIY9"/>
<sequence>MEGHELKDHGRRMYIVLELGGKTLMDYFHEKIRESGQRVRMQTTKENEVLLKKILLGAAQPLQQFHQLDDVKEGNFVVSLEQSQDERVIECKLIDFNTSVLLNREGNIATDTPVNLEYLNKTLMAPEVQDDDTRLVTKKSDVWSFGLMAFQLFYNLFFTGGNRYGEVKNHINAYLNKTFQYSSINYTRLDQLIKACLRDDPDQRPTMKAI</sequence>
<reference evidence="3" key="1">
    <citation type="submission" date="2022-11" db="UniProtKB">
        <authorList>
            <consortium name="WormBaseParasite"/>
        </authorList>
    </citation>
    <scope>IDENTIFICATION</scope>
</reference>
<dbReference type="Gene3D" id="1.10.510.10">
    <property type="entry name" value="Transferase(Phosphotransferase) domain 1"/>
    <property type="match status" value="1"/>
</dbReference>
<organism evidence="2 3">
    <name type="scientific">Meloidogyne incognita</name>
    <name type="common">Southern root-knot nematode worm</name>
    <name type="synonym">Oxyuris incognita</name>
    <dbReference type="NCBI Taxonomy" id="6306"/>
    <lineage>
        <taxon>Eukaryota</taxon>
        <taxon>Metazoa</taxon>
        <taxon>Ecdysozoa</taxon>
        <taxon>Nematoda</taxon>
        <taxon>Chromadorea</taxon>
        <taxon>Rhabditida</taxon>
        <taxon>Tylenchina</taxon>
        <taxon>Tylenchomorpha</taxon>
        <taxon>Tylenchoidea</taxon>
        <taxon>Meloidogynidae</taxon>
        <taxon>Meloidogyninae</taxon>
        <taxon>Meloidogyne</taxon>
        <taxon>Meloidogyne incognita group</taxon>
    </lineage>
</organism>
<feature type="domain" description="Protein kinase" evidence="1">
    <location>
        <begin position="1"/>
        <end position="210"/>
    </location>
</feature>
<dbReference type="GO" id="GO:0005524">
    <property type="term" value="F:ATP binding"/>
    <property type="evidence" value="ECO:0007669"/>
    <property type="project" value="InterPro"/>
</dbReference>
<dbReference type="GO" id="GO:0005737">
    <property type="term" value="C:cytoplasm"/>
    <property type="evidence" value="ECO:0007669"/>
    <property type="project" value="TreeGrafter"/>
</dbReference>
<dbReference type="GO" id="GO:0005634">
    <property type="term" value="C:nucleus"/>
    <property type="evidence" value="ECO:0007669"/>
    <property type="project" value="TreeGrafter"/>
</dbReference>
<dbReference type="Proteomes" id="UP000887563">
    <property type="component" value="Unplaced"/>
</dbReference>
<dbReference type="InterPro" id="IPR000719">
    <property type="entry name" value="Prot_kinase_dom"/>
</dbReference>
<dbReference type="WBParaSite" id="Minc3s06921g40491">
    <property type="protein sequence ID" value="Minc3s06921g40491"/>
    <property type="gene ID" value="Minc3s06921g40491"/>
</dbReference>
<evidence type="ECO:0000259" key="1">
    <source>
        <dbReference type="PROSITE" id="PS50011"/>
    </source>
</evidence>